<keyword evidence="2" id="KW-1185">Reference proteome</keyword>
<reference evidence="2" key="1">
    <citation type="submission" date="2017-03" db="EMBL/GenBank/DDBJ databases">
        <title>Phytopthora megakarya and P. palmivora, two closely related causual agents of cacao black pod achieved similar genome size and gene model numbers by different mechanisms.</title>
        <authorList>
            <person name="Ali S."/>
            <person name="Shao J."/>
            <person name="Larry D.J."/>
            <person name="Kronmiller B."/>
            <person name="Shen D."/>
            <person name="Strem M.D."/>
            <person name="Melnick R.L."/>
            <person name="Guiltinan M.J."/>
            <person name="Tyler B.M."/>
            <person name="Meinhardt L.W."/>
            <person name="Bailey B.A."/>
        </authorList>
    </citation>
    <scope>NUCLEOTIDE SEQUENCE [LARGE SCALE GENOMIC DNA]</scope>
    <source>
        <strain evidence="2">zdho120</strain>
    </source>
</reference>
<evidence type="ECO:0000313" key="2">
    <source>
        <dbReference type="Proteomes" id="UP000198211"/>
    </source>
</evidence>
<comment type="caution">
    <text evidence="1">The sequence shown here is derived from an EMBL/GenBank/DDBJ whole genome shotgun (WGS) entry which is preliminary data.</text>
</comment>
<evidence type="ECO:0000313" key="1">
    <source>
        <dbReference type="EMBL" id="OWZ20506.1"/>
    </source>
</evidence>
<gene>
    <name evidence="1" type="ORF">PHMEG_0005063</name>
</gene>
<organism evidence="1 2">
    <name type="scientific">Phytophthora megakarya</name>
    <dbReference type="NCBI Taxonomy" id="4795"/>
    <lineage>
        <taxon>Eukaryota</taxon>
        <taxon>Sar</taxon>
        <taxon>Stramenopiles</taxon>
        <taxon>Oomycota</taxon>
        <taxon>Peronosporomycetes</taxon>
        <taxon>Peronosporales</taxon>
        <taxon>Peronosporaceae</taxon>
        <taxon>Phytophthora</taxon>
    </lineage>
</organism>
<proteinExistence type="predicted"/>
<dbReference type="AlphaFoldDB" id="A0A225WS55"/>
<name>A0A225WS55_9STRA</name>
<dbReference type="Proteomes" id="UP000198211">
    <property type="component" value="Unassembled WGS sequence"/>
</dbReference>
<dbReference type="EMBL" id="NBNE01000316">
    <property type="protein sequence ID" value="OWZ20506.1"/>
    <property type="molecule type" value="Genomic_DNA"/>
</dbReference>
<accession>A0A225WS55</accession>
<sequence length="98" mass="10824">MVVNLCEAGMKLTKSQSPKTDSESVTMHAKPFRALIGLHQTGCGVHCDSVVAIPREPGQQHWKATIRVLRYLKGTRDLGIIYNSNKGKVELIVYTDAD</sequence>
<dbReference type="STRING" id="4795.A0A225WS55"/>
<protein>
    <submittedName>
        <fullName evidence="1">Retrotransposon protein</fullName>
    </submittedName>
</protein>